<dbReference type="InterPro" id="IPR042095">
    <property type="entry name" value="SUMF_sf"/>
</dbReference>
<dbReference type="InterPro" id="IPR016187">
    <property type="entry name" value="CTDL_fold"/>
</dbReference>
<keyword evidence="1" id="KW-0812">Transmembrane</keyword>
<evidence type="ECO:0000259" key="2">
    <source>
        <dbReference type="Pfam" id="PF03781"/>
    </source>
</evidence>
<keyword evidence="4" id="KW-1185">Reference proteome</keyword>
<evidence type="ECO:0000313" key="3">
    <source>
        <dbReference type="EMBL" id="QFS49927.1"/>
    </source>
</evidence>
<dbReference type="InterPro" id="IPR051043">
    <property type="entry name" value="Sulfatase_Mod_Factor_Kinase"/>
</dbReference>
<accession>A0A5P8WAW0</accession>
<sequence>MNYRHSIRNSKIENIRDGKKDYFLTLIFIQGIAIALLFIHTTAFAATVNPCPQGMAMISGGTFKMGSDNSSFVEERSPGDVTVTNFCIDKYEVTNAQFSEFVKATGYMTVAERPLSQEQFPDLPDEQRLPGSLVFEMAKPGIKQVSFLSWWHWTTGANWQHPFGPDSAIANKSNYPVVHIAYEDALAYAKWSGKSLPTEAQWEYAARGGLDGATYTWGNEYSEHRANTWQGIFPFFNTKADGHLGIAPVGSFPPNGYGLYDMTGNVWEWTTDFFQVGRDRKSHQINPVALNQSFDPQKPDEPKLHVIKGGSYLCAPNYCSRFRPAARESESPDTGTTHIGFRLVQNLPDSTLDLLHQSHRPPLIPPRYWGET</sequence>
<reference evidence="3 4" key="1">
    <citation type="submission" date="2019-10" db="EMBL/GenBank/DDBJ databases">
        <title>Genomic and transcriptomic insights into the perfect genentic adaptation of a filamentous nitrogen-fixing cyanobacterium to rice fields.</title>
        <authorList>
            <person name="Chen Z."/>
        </authorList>
    </citation>
    <scope>NUCLEOTIDE SEQUENCE [LARGE SCALE GENOMIC DNA]</scope>
    <source>
        <strain evidence="3">CCNUC1</strain>
    </source>
</reference>
<dbReference type="PANTHER" id="PTHR23150:SF19">
    <property type="entry name" value="FORMYLGLYCINE-GENERATING ENZYME"/>
    <property type="match status" value="1"/>
</dbReference>
<keyword evidence="1" id="KW-1133">Transmembrane helix</keyword>
<feature type="domain" description="Sulfatase-modifying factor enzyme-like" evidence="2">
    <location>
        <begin position="54"/>
        <end position="344"/>
    </location>
</feature>
<name>A0A5P8WAW0_9NOSO</name>
<protein>
    <submittedName>
        <fullName evidence="3">Formylglycine-generating enzyme family protein</fullName>
    </submittedName>
</protein>
<dbReference type="Proteomes" id="UP000326678">
    <property type="component" value="Chromosome Gxm2"/>
</dbReference>
<dbReference type="GO" id="GO:0120147">
    <property type="term" value="F:formylglycine-generating oxidase activity"/>
    <property type="evidence" value="ECO:0007669"/>
    <property type="project" value="TreeGrafter"/>
</dbReference>
<dbReference type="Pfam" id="PF03781">
    <property type="entry name" value="FGE-sulfatase"/>
    <property type="match status" value="1"/>
</dbReference>
<feature type="transmembrane region" description="Helical" evidence="1">
    <location>
        <begin position="21"/>
        <end position="46"/>
    </location>
</feature>
<evidence type="ECO:0000256" key="1">
    <source>
        <dbReference type="SAM" id="Phobius"/>
    </source>
</evidence>
<proteinExistence type="predicted"/>
<dbReference type="PANTHER" id="PTHR23150">
    <property type="entry name" value="SULFATASE MODIFYING FACTOR 1, 2"/>
    <property type="match status" value="1"/>
</dbReference>
<gene>
    <name evidence="3" type="ORF">GXM_07421</name>
</gene>
<dbReference type="RefSeq" id="WP_152591132.1">
    <property type="nucleotide sequence ID" value="NZ_CP045227.1"/>
</dbReference>
<dbReference type="AlphaFoldDB" id="A0A5P8WAW0"/>
<dbReference type="InterPro" id="IPR005532">
    <property type="entry name" value="SUMF_dom"/>
</dbReference>
<evidence type="ECO:0000313" key="4">
    <source>
        <dbReference type="Proteomes" id="UP000326678"/>
    </source>
</evidence>
<organism evidence="3 4">
    <name type="scientific">Nostoc sphaeroides CCNUC1</name>
    <dbReference type="NCBI Taxonomy" id="2653204"/>
    <lineage>
        <taxon>Bacteria</taxon>
        <taxon>Bacillati</taxon>
        <taxon>Cyanobacteriota</taxon>
        <taxon>Cyanophyceae</taxon>
        <taxon>Nostocales</taxon>
        <taxon>Nostocaceae</taxon>
        <taxon>Nostoc</taxon>
    </lineage>
</organism>
<keyword evidence="1" id="KW-0472">Membrane</keyword>
<dbReference type="EMBL" id="CP045227">
    <property type="protein sequence ID" value="QFS49927.1"/>
    <property type="molecule type" value="Genomic_DNA"/>
</dbReference>
<dbReference type="SUPFAM" id="SSF56436">
    <property type="entry name" value="C-type lectin-like"/>
    <property type="match status" value="1"/>
</dbReference>
<dbReference type="KEGG" id="nsh:GXM_07421"/>
<dbReference type="Gene3D" id="3.90.1580.10">
    <property type="entry name" value="paralog of FGE (formylglycine-generating enzyme)"/>
    <property type="match status" value="1"/>
</dbReference>